<dbReference type="InterPro" id="IPR020613">
    <property type="entry name" value="Thiolase_CS"/>
</dbReference>
<keyword evidence="4 8" id="KW-0012">Acyltransferase</keyword>
<dbReference type="RefSeq" id="WP_185109589.1">
    <property type="nucleotide sequence ID" value="NZ_BAAAXY010000252.1"/>
</dbReference>
<comment type="caution">
    <text evidence="11">The sequence shown here is derived from an EMBL/GenBank/DDBJ whole genome shotgun (WGS) entry which is preliminary data.</text>
</comment>
<evidence type="ECO:0000256" key="2">
    <source>
        <dbReference type="ARBA" id="ARBA00012705"/>
    </source>
</evidence>
<proteinExistence type="inferred from homology"/>
<organism evidence="11 12">
    <name type="scientific">Nonomuraea rubra</name>
    <dbReference type="NCBI Taxonomy" id="46180"/>
    <lineage>
        <taxon>Bacteria</taxon>
        <taxon>Bacillati</taxon>
        <taxon>Actinomycetota</taxon>
        <taxon>Actinomycetes</taxon>
        <taxon>Streptosporangiales</taxon>
        <taxon>Streptosporangiaceae</taxon>
        <taxon>Nonomuraea</taxon>
    </lineage>
</organism>
<dbReference type="PROSITE" id="PS00098">
    <property type="entry name" value="THIOLASE_1"/>
    <property type="match status" value="1"/>
</dbReference>
<dbReference type="GO" id="GO:0003985">
    <property type="term" value="F:acetyl-CoA C-acetyltransferase activity"/>
    <property type="evidence" value="ECO:0007669"/>
    <property type="project" value="UniProtKB-EC"/>
</dbReference>
<dbReference type="Proteomes" id="UP000565579">
    <property type="component" value="Unassembled WGS sequence"/>
</dbReference>
<dbReference type="InterPro" id="IPR020615">
    <property type="entry name" value="Thiolase_acyl_enz_int_AS"/>
</dbReference>
<feature type="active site" description="Proton acceptor" evidence="7">
    <location>
        <position position="379"/>
    </location>
</feature>
<feature type="domain" description="Thiolase N-terminal" evidence="9">
    <location>
        <begin position="5"/>
        <end position="262"/>
    </location>
</feature>
<name>A0A7X0P462_9ACTN</name>
<keyword evidence="3 8" id="KW-0808">Transferase</keyword>
<dbReference type="InterPro" id="IPR020617">
    <property type="entry name" value="Thiolase_C"/>
</dbReference>
<dbReference type="PROSITE" id="PS00099">
    <property type="entry name" value="THIOLASE_3"/>
    <property type="match status" value="1"/>
</dbReference>
<dbReference type="PIRSF" id="PIRSF000429">
    <property type="entry name" value="Ac-CoA_Ac_transf"/>
    <property type="match status" value="1"/>
</dbReference>
<evidence type="ECO:0000313" key="12">
    <source>
        <dbReference type="Proteomes" id="UP000565579"/>
    </source>
</evidence>
<comment type="similarity">
    <text evidence="1 8">Belongs to the thiolase-like superfamily. Thiolase family.</text>
</comment>
<sequence length="395" mass="40129">MSSSVIVAGARTPIGKLLGSLSGLQAVELGGIAIKAALQRAGVAPEAVEYVIMGQVLQAGAGQIPSRQAAVKAGIPMTVPSITINKVCLSGLDAIALADQLIRAGEFEIVVAGGMESMTNAPHLLPGLRKGVKYGGSQVVDSMAHDGLFCAFDQCAMGESTERHNTRLGIGRAEQDSVSARSHQLAAAAIKNGVFEDEIVPVEIPQRRGEPLVVKEDEGVRGDTTAETLAKLRPAFAADGTITAGSASQISDGACAVVVMSKAKAEELGLPWLAEIGRHGNVAGPDASLQSQPANAIKHAMSKQGVTAADLDLVEINEAFASVVLQSAKELGVPLDKVNVNGGGIALGHPIGASGARIVLTLAYELKRRGGGLGAAGLCGGGGQGDALLITVPRA</sequence>
<evidence type="ECO:0000259" key="9">
    <source>
        <dbReference type="Pfam" id="PF00108"/>
    </source>
</evidence>
<evidence type="ECO:0000259" key="10">
    <source>
        <dbReference type="Pfam" id="PF02803"/>
    </source>
</evidence>
<dbReference type="SUPFAM" id="SSF53901">
    <property type="entry name" value="Thiolase-like"/>
    <property type="match status" value="2"/>
</dbReference>
<dbReference type="InterPro" id="IPR002155">
    <property type="entry name" value="Thiolase"/>
</dbReference>
<dbReference type="PANTHER" id="PTHR18919">
    <property type="entry name" value="ACETYL-COA C-ACYLTRANSFERASE"/>
    <property type="match status" value="1"/>
</dbReference>
<dbReference type="Gene3D" id="3.40.47.10">
    <property type="match status" value="2"/>
</dbReference>
<dbReference type="Pfam" id="PF00108">
    <property type="entry name" value="Thiolase_N"/>
    <property type="match status" value="1"/>
</dbReference>
<dbReference type="Pfam" id="PF02803">
    <property type="entry name" value="Thiolase_C"/>
    <property type="match status" value="1"/>
</dbReference>
<feature type="active site" description="Proton acceptor" evidence="7">
    <location>
        <position position="349"/>
    </location>
</feature>
<dbReference type="PROSITE" id="PS00737">
    <property type="entry name" value="THIOLASE_2"/>
    <property type="match status" value="1"/>
</dbReference>
<accession>A0A7X0P462</accession>
<keyword evidence="12" id="KW-1185">Reference proteome</keyword>
<dbReference type="AlphaFoldDB" id="A0A7X0P462"/>
<dbReference type="CDD" id="cd00751">
    <property type="entry name" value="thiolase"/>
    <property type="match status" value="1"/>
</dbReference>
<feature type="domain" description="Thiolase C-terminal" evidence="10">
    <location>
        <begin position="271"/>
        <end position="391"/>
    </location>
</feature>
<evidence type="ECO:0000313" key="11">
    <source>
        <dbReference type="EMBL" id="MBB6554943.1"/>
    </source>
</evidence>
<evidence type="ECO:0000256" key="4">
    <source>
        <dbReference type="ARBA" id="ARBA00023315"/>
    </source>
</evidence>
<dbReference type="EMBL" id="JACHMI010000001">
    <property type="protein sequence ID" value="MBB6554943.1"/>
    <property type="molecule type" value="Genomic_DNA"/>
</dbReference>
<dbReference type="InterPro" id="IPR020616">
    <property type="entry name" value="Thiolase_N"/>
</dbReference>
<evidence type="ECO:0000256" key="1">
    <source>
        <dbReference type="ARBA" id="ARBA00010982"/>
    </source>
</evidence>
<evidence type="ECO:0000256" key="8">
    <source>
        <dbReference type="RuleBase" id="RU003557"/>
    </source>
</evidence>
<evidence type="ECO:0000256" key="6">
    <source>
        <dbReference type="ARBA" id="ARBA00040529"/>
    </source>
</evidence>
<dbReference type="NCBIfam" id="TIGR01930">
    <property type="entry name" value="AcCoA-C-Actrans"/>
    <property type="match status" value="1"/>
</dbReference>
<feature type="active site" description="Acyl-thioester intermediate" evidence="7">
    <location>
        <position position="88"/>
    </location>
</feature>
<dbReference type="InterPro" id="IPR020610">
    <property type="entry name" value="Thiolase_AS"/>
</dbReference>
<evidence type="ECO:0000256" key="5">
    <source>
        <dbReference type="ARBA" id="ARBA00030755"/>
    </source>
</evidence>
<dbReference type="InterPro" id="IPR016039">
    <property type="entry name" value="Thiolase-like"/>
</dbReference>
<reference evidence="11 12" key="1">
    <citation type="submission" date="2020-08" db="EMBL/GenBank/DDBJ databases">
        <title>Sequencing the genomes of 1000 actinobacteria strains.</title>
        <authorList>
            <person name="Klenk H.-P."/>
        </authorList>
    </citation>
    <scope>NUCLEOTIDE SEQUENCE [LARGE SCALE GENOMIC DNA]</scope>
    <source>
        <strain evidence="11 12">DSM 43768</strain>
    </source>
</reference>
<dbReference type="EC" id="2.3.1.9" evidence="2"/>
<evidence type="ECO:0000256" key="7">
    <source>
        <dbReference type="PIRSR" id="PIRSR000429-1"/>
    </source>
</evidence>
<dbReference type="PANTHER" id="PTHR18919:SF107">
    <property type="entry name" value="ACETYL-COA ACETYLTRANSFERASE, CYTOSOLIC"/>
    <property type="match status" value="1"/>
</dbReference>
<protein>
    <recommendedName>
        <fullName evidence="6">Probable acetyl-CoA acetyltransferase</fullName>
        <ecNumber evidence="2">2.3.1.9</ecNumber>
    </recommendedName>
    <alternativeName>
        <fullName evidence="5">Acetoacetyl-CoA thiolase</fullName>
    </alternativeName>
</protein>
<gene>
    <name evidence="11" type="ORF">HD593_009738</name>
</gene>
<evidence type="ECO:0000256" key="3">
    <source>
        <dbReference type="ARBA" id="ARBA00022679"/>
    </source>
</evidence>